<keyword evidence="3" id="KW-1185">Reference proteome</keyword>
<dbReference type="PANTHER" id="PTHR13696:SF96">
    <property type="entry name" value="COBQ_COBB_MIND_PARA NUCLEOTIDE BINDING DOMAIN-CONTAINING PROTEIN"/>
    <property type="match status" value="1"/>
</dbReference>
<proteinExistence type="predicted"/>
<evidence type="ECO:0000313" key="2">
    <source>
        <dbReference type="EMBL" id="MEN3069286.1"/>
    </source>
</evidence>
<sequence>MKVYLVANPKGGAGKSTLATNLAGLLAQRGDARVMLGDVDRQQSAAAWLQRRPQATRRISTWQIEPGKPARPPAGTTHAVLDTPAGLHADKLKALLKLADRILVPVQPSMFDLLASQAFFAELAEMKAARGLPVAIVGIRVDERTRAADEFHRFIETTGLPLLASLRNTQNYVQLAAHGLSLFDVAPHRVEKDLLQWQPISRWL</sequence>
<name>A0ABU9YZZ5_9RHOO</name>
<organism evidence="2 3">
    <name type="scientific">Uliginosibacterium sediminicola</name>
    <dbReference type="NCBI Taxonomy" id="2024550"/>
    <lineage>
        <taxon>Bacteria</taxon>
        <taxon>Pseudomonadati</taxon>
        <taxon>Pseudomonadota</taxon>
        <taxon>Betaproteobacteria</taxon>
        <taxon>Rhodocyclales</taxon>
        <taxon>Zoogloeaceae</taxon>
        <taxon>Uliginosibacterium</taxon>
    </lineage>
</organism>
<dbReference type="Gene3D" id="3.40.50.300">
    <property type="entry name" value="P-loop containing nucleotide triphosphate hydrolases"/>
    <property type="match status" value="1"/>
</dbReference>
<protein>
    <submittedName>
        <fullName evidence="2">ParA family protein</fullName>
    </submittedName>
</protein>
<dbReference type="Pfam" id="PF01656">
    <property type="entry name" value="CbiA"/>
    <property type="match status" value="1"/>
</dbReference>
<dbReference type="InterPro" id="IPR002586">
    <property type="entry name" value="CobQ/CobB/MinD/ParA_Nub-bd_dom"/>
</dbReference>
<dbReference type="Proteomes" id="UP001410394">
    <property type="component" value="Unassembled WGS sequence"/>
</dbReference>
<feature type="domain" description="CobQ/CobB/MinD/ParA nucleotide binding" evidence="1">
    <location>
        <begin position="5"/>
        <end position="180"/>
    </location>
</feature>
<dbReference type="EMBL" id="JBDIVE010000006">
    <property type="protein sequence ID" value="MEN3069286.1"/>
    <property type="molecule type" value="Genomic_DNA"/>
</dbReference>
<comment type="caution">
    <text evidence="2">The sequence shown here is derived from an EMBL/GenBank/DDBJ whole genome shotgun (WGS) entry which is preliminary data.</text>
</comment>
<dbReference type="InterPro" id="IPR050678">
    <property type="entry name" value="DNA_Partitioning_ATPase"/>
</dbReference>
<evidence type="ECO:0000259" key="1">
    <source>
        <dbReference type="Pfam" id="PF01656"/>
    </source>
</evidence>
<gene>
    <name evidence="2" type="ORF">ABDB84_12415</name>
</gene>
<dbReference type="PANTHER" id="PTHR13696">
    <property type="entry name" value="P-LOOP CONTAINING NUCLEOSIDE TRIPHOSPHATE HYDROLASE"/>
    <property type="match status" value="1"/>
</dbReference>
<dbReference type="RefSeq" id="WP_345920056.1">
    <property type="nucleotide sequence ID" value="NZ_JBDIVE010000006.1"/>
</dbReference>
<dbReference type="SUPFAM" id="SSF52540">
    <property type="entry name" value="P-loop containing nucleoside triphosphate hydrolases"/>
    <property type="match status" value="1"/>
</dbReference>
<evidence type="ECO:0000313" key="3">
    <source>
        <dbReference type="Proteomes" id="UP001410394"/>
    </source>
</evidence>
<reference evidence="2 3" key="1">
    <citation type="journal article" date="2018" name="Int. J. Syst. Evol. Microbiol.">
        <title>Uliginosibacterium sediminicola sp. nov., isolated from freshwater sediment.</title>
        <authorList>
            <person name="Hwang W.M."/>
            <person name="Kim S.M."/>
            <person name="Kang K."/>
            <person name="Ahn T.Y."/>
        </authorList>
    </citation>
    <scope>NUCLEOTIDE SEQUENCE [LARGE SCALE GENOMIC DNA]</scope>
    <source>
        <strain evidence="2 3">M1-21</strain>
    </source>
</reference>
<accession>A0ABU9YZZ5</accession>
<dbReference type="PIRSF" id="PIRSF009320">
    <property type="entry name" value="Nuc_binding_HP_1000"/>
    <property type="match status" value="1"/>
</dbReference>
<dbReference type="CDD" id="cd02042">
    <property type="entry name" value="ParAB_family"/>
    <property type="match status" value="1"/>
</dbReference>
<dbReference type="InterPro" id="IPR027417">
    <property type="entry name" value="P-loop_NTPase"/>
</dbReference>